<proteinExistence type="predicted"/>
<name>A0ABD0Q0Q3_CIRMR</name>
<keyword evidence="2" id="KW-1185">Reference proteome</keyword>
<gene>
    <name evidence="1" type="ORF">M9458_024728</name>
</gene>
<comment type="caution">
    <text evidence="1">The sequence shown here is derived from an EMBL/GenBank/DDBJ whole genome shotgun (WGS) entry which is preliminary data.</text>
</comment>
<feature type="non-terminal residue" evidence="1">
    <location>
        <position position="58"/>
    </location>
</feature>
<dbReference type="AlphaFoldDB" id="A0ABD0Q0Q3"/>
<organism evidence="1 2">
    <name type="scientific">Cirrhinus mrigala</name>
    <name type="common">Mrigala</name>
    <dbReference type="NCBI Taxonomy" id="683832"/>
    <lineage>
        <taxon>Eukaryota</taxon>
        <taxon>Metazoa</taxon>
        <taxon>Chordata</taxon>
        <taxon>Craniata</taxon>
        <taxon>Vertebrata</taxon>
        <taxon>Euteleostomi</taxon>
        <taxon>Actinopterygii</taxon>
        <taxon>Neopterygii</taxon>
        <taxon>Teleostei</taxon>
        <taxon>Ostariophysi</taxon>
        <taxon>Cypriniformes</taxon>
        <taxon>Cyprinidae</taxon>
        <taxon>Labeoninae</taxon>
        <taxon>Labeonini</taxon>
        <taxon>Cirrhinus</taxon>
    </lineage>
</organism>
<dbReference type="Proteomes" id="UP001529510">
    <property type="component" value="Unassembled WGS sequence"/>
</dbReference>
<sequence length="58" mass="6218">KPSTAPAKLEFSDCGKTQASMIAPRIFGGKKFHFRSVLRALIHPSATAVEEHLLTPAG</sequence>
<protein>
    <submittedName>
        <fullName evidence="1">Uncharacterized protein</fullName>
    </submittedName>
</protein>
<dbReference type="EMBL" id="JAMKFB020000012">
    <property type="protein sequence ID" value="KAL0179286.1"/>
    <property type="molecule type" value="Genomic_DNA"/>
</dbReference>
<accession>A0ABD0Q0Q3</accession>
<evidence type="ECO:0000313" key="1">
    <source>
        <dbReference type="EMBL" id="KAL0179286.1"/>
    </source>
</evidence>
<evidence type="ECO:0000313" key="2">
    <source>
        <dbReference type="Proteomes" id="UP001529510"/>
    </source>
</evidence>
<feature type="non-terminal residue" evidence="1">
    <location>
        <position position="1"/>
    </location>
</feature>
<reference evidence="1 2" key="1">
    <citation type="submission" date="2024-05" db="EMBL/GenBank/DDBJ databases">
        <title>Genome sequencing and assembly of Indian major carp, Cirrhinus mrigala (Hamilton, 1822).</title>
        <authorList>
            <person name="Mohindra V."/>
            <person name="Chowdhury L.M."/>
            <person name="Lal K."/>
            <person name="Jena J.K."/>
        </authorList>
    </citation>
    <scope>NUCLEOTIDE SEQUENCE [LARGE SCALE GENOMIC DNA]</scope>
    <source>
        <strain evidence="1">CM1030</strain>
        <tissue evidence="1">Blood</tissue>
    </source>
</reference>